<organism evidence="1 2">
    <name type="scientific">Hydnum rufescens UP504</name>
    <dbReference type="NCBI Taxonomy" id="1448309"/>
    <lineage>
        <taxon>Eukaryota</taxon>
        <taxon>Fungi</taxon>
        <taxon>Dikarya</taxon>
        <taxon>Basidiomycota</taxon>
        <taxon>Agaricomycotina</taxon>
        <taxon>Agaricomycetes</taxon>
        <taxon>Cantharellales</taxon>
        <taxon>Hydnaceae</taxon>
        <taxon>Hydnum</taxon>
    </lineage>
</organism>
<name>A0A9P6DZ36_9AGAM</name>
<dbReference type="AlphaFoldDB" id="A0A9P6DZ36"/>
<dbReference type="PANTHER" id="PTHR14187">
    <property type="entry name" value="ALPHA KINASE/ELONGATION FACTOR 2 KINASE"/>
    <property type="match status" value="1"/>
</dbReference>
<dbReference type="InterPro" id="IPR043129">
    <property type="entry name" value="ATPase_NBD"/>
</dbReference>
<evidence type="ECO:0000313" key="2">
    <source>
        <dbReference type="Proteomes" id="UP000886523"/>
    </source>
</evidence>
<proteinExistence type="predicted"/>
<dbReference type="Proteomes" id="UP000886523">
    <property type="component" value="Unassembled WGS sequence"/>
</dbReference>
<accession>A0A9P6DZ36</accession>
<gene>
    <name evidence="1" type="ORF">BS47DRAFT_1484405</name>
</gene>
<keyword evidence="2" id="KW-1185">Reference proteome</keyword>
<evidence type="ECO:0000313" key="1">
    <source>
        <dbReference type="EMBL" id="KAF9515575.1"/>
    </source>
</evidence>
<dbReference type="SUPFAM" id="SSF53067">
    <property type="entry name" value="Actin-like ATPase domain"/>
    <property type="match status" value="2"/>
</dbReference>
<dbReference type="EMBL" id="MU128948">
    <property type="protein sequence ID" value="KAF9515575.1"/>
    <property type="molecule type" value="Genomic_DNA"/>
</dbReference>
<dbReference type="CDD" id="cd10170">
    <property type="entry name" value="ASKHA_NBD_HSP70"/>
    <property type="match status" value="1"/>
</dbReference>
<dbReference type="PANTHER" id="PTHR14187:SF5">
    <property type="entry name" value="HEAT SHOCK 70 KDA PROTEIN 12A"/>
    <property type="match status" value="1"/>
</dbReference>
<dbReference type="Gene3D" id="3.90.640.10">
    <property type="entry name" value="Actin, Chain A, domain 4"/>
    <property type="match status" value="1"/>
</dbReference>
<comment type="caution">
    <text evidence="1">The sequence shown here is derived from an EMBL/GenBank/DDBJ whole genome shotgun (WGS) entry which is preliminary data.</text>
</comment>
<sequence>MSNLSSETWRGPTKIVLGIDIGTTLSAVSYYHLYPGGKMTITPVSKWPGQPAQKSESKIPTLVWYDGENNAVSYGASALNVNPLDAQDKGWRLAKHFKLHLHPETMRSTHQLEMDELPPGVPLSQIYSDFMSYLLQHTRQFFEERVIAGDSVWRDYFDSSDIIIAHPNGWGVNEQDFLRRAAIRGGFPDPEHTTARIRFVTEAEASVHFCLFHANLGEWLMPDVEFIVCDAGGSTVDITTYRVLETRPRLQLIEQKASACIQAGSIFIDAAAEQHIRNLFLDAHFEEEDVEEYVQRGMKNFEDAKKAFPNADDTDGDVKVEVGSNRFSYDENGVLIRRGELILQEPIMRSFFEPCVAQIIDAIDVQMTGLNAKHILLVGGFGESPYLRQELSRTFGDTGCQVTIANDFTSKAVADGALIWNTEPTVTARACRFSFGAEISEKLNPGDPEHKDRATFVGPDGARRVMGKWSQVAAQGQVFKPAEGVSQNFRHYFKTSNPPLGNFKVPIFAFTTPGTDAPHYLRAPTSKSIVPGFEKVCELSADLGGMSGALVEREGADGKFWSLPFTIGIQFGGVELQGYLEWTENGKKRRDGIAVLPSVEI</sequence>
<dbReference type="Gene3D" id="3.30.420.40">
    <property type="match status" value="2"/>
</dbReference>
<protein>
    <submittedName>
        <fullName evidence="1">Uncharacterized protein</fullName>
    </submittedName>
</protein>
<reference evidence="1" key="1">
    <citation type="journal article" date="2020" name="Nat. Commun.">
        <title>Large-scale genome sequencing of mycorrhizal fungi provides insights into the early evolution of symbiotic traits.</title>
        <authorList>
            <person name="Miyauchi S."/>
            <person name="Kiss E."/>
            <person name="Kuo A."/>
            <person name="Drula E."/>
            <person name="Kohler A."/>
            <person name="Sanchez-Garcia M."/>
            <person name="Morin E."/>
            <person name="Andreopoulos B."/>
            <person name="Barry K.W."/>
            <person name="Bonito G."/>
            <person name="Buee M."/>
            <person name="Carver A."/>
            <person name="Chen C."/>
            <person name="Cichocki N."/>
            <person name="Clum A."/>
            <person name="Culley D."/>
            <person name="Crous P.W."/>
            <person name="Fauchery L."/>
            <person name="Girlanda M."/>
            <person name="Hayes R.D."/>
            <person name="Keri Z."/>
            <person name="LaButti K."/>
            <person name="Lipzen A."/>
            <person name="Lombard V."/>
            <person name="Magnuson J."/>
            <person name="Maillard F."/>
            <person name="Murat C."/>
            <person name="Nolan M."/>
            <person name="Ohm R.A."/>
            <person name="Pangilinan J."/>
            <person name="Pereira M.F."/>
            <person name="Perotto S."/>
            <person name="Peter M."/>
            <person name="Pfister S."/>
            <person name="Riley R."/>
            <person name="Sitrit Y."/>
            <person name="Stielow J.B."/>
            <person name="Szollosi G."/>
            <person name="Zifcakova L."/>
            <person name="Stursova M."/>
            <person name="Spatafora J.W."/>
            <person name="Tedersoo L."/>
            <person name="Vaario L.M."/>
            <person name="Yamada A."/>
            <person name="Yan M."/>
            <person name="Wang P."/>
            <person name="Xu J."/>
            <person name="Bruns T."/>
            <person name="Baldrian P."/>
            <person name="Vilgalys R."/>
            <person name="Dunand C."/>
            <person name="Henrissat B."/>
            <person name="Grigoriev I.V."/>
            <person name="Hibbett D."/>
            <person name="Nagy L.G."/>
            <person name="Martin F.M."/>
        </authorList>
    </citation>
    <scope>NUCLEOTIDE SEQUENCE</scope>
    <source>
        <strain evidence="1">UP504</strain>
    </source>
</reference>
<dbReference type="OrthoDB" id="2963168at2759"/>